<feature type="region of interest" description="Disordered" evidence="10">
    <location>
        <begin position="1"/>
        <end position="22"/>
    </location>
</feature>
<reference evidence="13 14" key="1">
    <citation type="submission" date="2017-10" db="EMBL/GenBank/DDBJ databases">
        <title>Resolving the taxonomy of Roseburia spp., Eubacterium rectale and Agathobacter spp. through phylogenomic analysis.</title>
        <authorList>
            <person name="Sheridan P.O."/>
            <person name="Walker A.W."/>
            <person name="Duncan S.H."/>
            <person name="Scott K.P."/>
            <person name="Toole P.W.O."/>
            <person name="Luis P."/>
            <person name="Flint H.J."/>
        </authorList>
    </citation>
    <scope>NUCLEOTIDE SEQUENCE [LARGE SCALE GENOMIC DNA]</scope>
    <source>
        <strain evidence="13 14">JK623</strain>
    </source>
</reference>
<evidence type="ECO:0000259" key="12">
    <source>
        <dbReference type="Pfam" id="PF08244"/>
    </source>
</evidence>
<dbReference type="SMART" id="SM00640">
    <property type="entry name" value="Glyco_32"/>
    <property type="match status" value="1"/>
</dbReference>
<evidence type="ECO:0000256" key="8">
    <source>
        <dbReference type="RuleBase" id="RU362110"/>
    </source>
</evidence>
<keyword evidence="9" id="KW-0963">Cytoplasm</keyword>
<evidence type="ECO:0000256" key="5">
    <source>
        <dbReference type="ARBA" id="ARBA00022801"/>
    </source>
</evidence>
<dbReference type="InterPro" id="IPR051214">
    <property type="entry name" value="GH32_Enzymes"/>
</dbReference>
<keyword evidence="6 8" id="KW-0326">Glycosidase</keyword>
<evidence type="ECO:0000313" key="14">
    <source>
        <dbReference type="Proteomes" id="UP000224563"/>
    </source>
</evidence>
<evidence type="ECO:0000256" key="9">
    <source>
        <dbReference type="RuleBase" id="RU365015"/>
    </source>
</evidence>
<dbReference type="Proteomes" id="UP000224563">
    <property type="component" value="Unassembled WGS sequence"/>
</dbReference>
<keyword evidence="9" id="KW-0119">Carbohydrate metabolism</keyword>
<dbReference type="CDD" id="cd08996">
    <property type="entry name" value="GH32_FFase"/>
    <property type="match status" value="1"/>
</dbReference>
<evidence type="ECO:0000256" key="6">
    <source>
        <dbReference type="ARBA" id="ARBA00023295"/>
    </source>
</evidence>
<comment type="catalytic activity">
    <reaction evidence="8">
        <text>Hydrolysis of terminal non-reducing beta-D-fructofuranoside residues in beta-D-fructofuranosides.</text>
        <dbReference type="EC" id="3.2.1.26"/>
    </reaction>
</comment>
<comment type="subcellular location">
    <subcellularLocation>
        <location evidence="9">Cytoplasm</location>
    </subcellularLocation>
</comment>
<keyword evidence="5 8" id="KW-0378">Hydrolase</keyword>
<dbReference type="Gene3D" id="2.115.10.20">
    <property type="entry name" value="Glycosyl hydrolase domain, family 43"/>
    <property type="match status" value="1"/>
</dbReference>
<evidence type="ECO:0000256" key="7">
    <source>
        <dbReference type="ARBA" id="ARBA00033367"/>
    </source>
</evidence>
<dbReference type="InterPro" id="IPR013148">
    <property type="entry name" value="Glyco_hydro_32_N"/>
</dbReference>
<organism evidence="13 14">
    <name type="scientific">Agathobacter ruminis</name>
    <dbReference type="NCBI Taxonomy" id="1712665"/>
    <lineage>
        <taxon>Bacteria</taxon>
        <taxon>Bacillati</taxon>
        <taxon>Bacillota</taxon>
        <taxon>Clostridia</taxon>
        <taxon>Lachnospirales</taxon>
        <taxon>Lachnospiraceae</taxon>
        <taxon>Agathobacter</taxon>
    </lineage>
</organism>
<evidence type="ECO:0000256" key="3">
    <source>
        <dbReference type="ARBA" id="ARBA00012758"/>
    </source>
</evidence>
<proteinExistence type="inferred from homology"/>
<dbReference type="PANTHER" id="PTHR43101">
    <property type="entry name" value="BETA-FRUCTOSIDASE"/>
    <property type="match status" value="1"/>
</dbReference>
<evidence type="ECO:0000313" key="13">
    <source>
        <dbReference type="EMBL" id="PHU37069.1"/>
    </source>
</evidence>
<sequence>MSEQLTKAREYEENAGKQVPKEERQLFHVTPTVGWMNDPNGFSRYQGEYHLFYQYHPYDTKWGPMHWGHVKTNDFIRWERLPIALAPDTEADKTGCFSGSALETEDGQMLLAYTGVTTVEEDGQAVDYQQQCIAIGDGINFEKISCNPILDRNAIPKENHKQDFRDPKIWAHKDCYYMAVANRSADTSGEILLYQCKKENIHDWSYVGVLDKCNNEYGKMWECPDYFALDGYHVLLVSPQEMKASQTEFHCGYNAIAFLGGGDNQGNFCRRTAQTLDYGMDYYAPQTVQTDDGRRILIAWMQNWETANYNNEEHHIYGSMTVPRELTVENARILQKPVREITNYYGKETRFEKQIVNGNIEVGMQGRVFDMTICLSNYKDCNRFRINLAASRNMECYSQIRYDFKNHEVTIDRSHCGCRRDMVHVRTFPVEAQDVVKLRILMDKNSIELFVNDGKASATMLIDTPISMDAITFEADGNITMEAVHYDLEEKLCENK</sequence>
<dbReference type="EMBL" id="PDYG01000082">
    <property type="protein sequence ID" value="PHU37069.1"/>
    <property type="molecule type" value="Genomic_DNA"/>
</dbReference>
<dbReference type="GO" id="GO:0005985">
    <property type="term" value="P:sucrose metabolic process"/>
    <property type="evidence" value="ECO:0007669"/>
    <property type="project" value="UniProtKB-UniPathway"/>
</dbReference>
<dbReference type="PROSITE" id="PS00609">
    <property type="entry name" value="GLYCOSYL_HYDROL_F32"/>
    <property type="match status" value="1"/>
</dbReference>
<dbReference type="InterPro" id="IPR013320">
    <property type="entry name" value="ConA-like_dom_sf"/>
</dbReference>
<dbReference type="UniPathway" id="UPA00238"/>
<dbReference type="InterPro" id="IPR023296">
    <property type="entry name" value="Glyco_hydro_beta-prop_sf"/>
</dbReference>
<feature type="domain" description="Glycosyl hydrolase family 32 C-terminal" evidence="12">
    <location>
        <begin position="348"/>
        <end position="476"/>
    </location>
</feature>
<dbReference type="GO" id="GO:0005737">
    <property type="term" value="C:cytoplasm"/>
    <property type="evidence" value="ECO:0007669"/>
    <property type="project" value="UniProtKB-SubCell"/>
</dbReference>
<reference evidence="13 14" key="2">
    <citation type="submission" date="2017-10" db="EMBL/GenBank/DDBJ databases">
        <authorList>
            <person name="Banno H."/>
            <person name="Chua N.-H."/>
        </authorList>
    </citation>
    <scope>NUCLEOTIDE SEQUENCE [LARGE SCALE GENOMIC DNA]</scope>
    <source>
        <strain evidence="13 14">JK623</strain>
    </source>
</reference>
<evidence type="ECO:0000256" key="10">
    <source>
        <dbReference type="SAM" id="MobiDB-lite"/>
    </source>
</evidence>
<accession>A0A2G3E1F8</accession>
<evidence type="ECO:0000259" key="11">
    <source>
        <dbReference type="Pfam" id="PF00251"/>
    </source>
</evidence>
<dbReference type="GO" id="GO:0004564">
    <property type="term" value="F:beta-fructofuranosidase activity"/>
    <property type="evidence" value="ECO:0007669"/>
    <property type="project" value="UniProtKB-EC"/>
</dbReference>
<dbReference type="NCBIfam" id="TIGR01322">
    <property type="entry name" value="scrB_fam"/>
    <property type="match status" value="1"/>
</dbReference>
<comment type="function">
    <text evidence="9">Enables the bacterium to metabolize sucrose as a sole carbon source.</text>
</comment>
<comment type="pathway">
    <text evidence="1 9">Glycan biosynthesis; sucrose metabolism.</text>
</comment>
<dbReference type="EC" id="3.2.1.26" evidence="3 8"/>
<name>A0A2G3E1F8_9FIRM</name>
<dbReference type="InterPro" id="IPR013189">
    <property type="entry name" value="Glyco_hydro_32_C"/>
</dbReference>
<evidence type="ECO:0000256" key="2">
    <source>
        <dbReference type="ARBA" id="ARBA00009902"/>
    </source>
</evidence>
<comment type="similarity">
    <text evidence="2 8">Belongs to the glycosyl hydrolase 32 family.</text>
</comment>
<feature type="domain" description="Glycosyl hydrolase family 32 N-terminal" evidence="11">
    <location>
        <begin position="28"/>
        <end position="337"/>
    </location>
</feature>
<dbReference type="AlphaFoldDB" id="A0A2G3E1F8"/>
<dbReference type="InterPro" id="IPR018053">
    <property type="entry name" value="Glyco_hydro_32_AS"/>
</dbReference>
<dbReference type="RefSeq" id="WP_099386559.1">
    <property type="nucleotide sequence ID" value="NZ_JANSWH010000067.1"/>
</dbReference>
<keyword evidence="14" id="KW-1185">Reference proteome</keyword>
<dbReference type="Pfam" id="PF00251">
    <property type="entry name" value="Glyco_hydro_32N"/>
    <property type="match status" value="1"/>
</dbReference>
<dbReference type="SUPFAM" id="SSF75005">
    <property type="entry name" value="Arabinanase/levansucrase/invertase"/>
    <property type="match status" value="1"/>
</dbReference>
<dbReference type="Gene3D" id="2.60.120.560">
    <property type="entry name" value="Exo-inulinase, domain 1"/>
    <property type="match status" value="1"/>
</dbReference>
<gene>
    <name evidence="13" type="ORF">CSX02_09780</name>
</gene>
<evidence type="ECO:0000256" key="4">
    <source>
        <dbReference type="ARBA" id="ARBA00019623"/>
    </source>
</evidence>
<evidence type="ECO:0000256" key="1">
    <source>
        <dbReference type="ARBA" id="ARBA00004914"/>
    </source>
</evidence>
<comment type="caution">
    <text evidence="13">The sequence shown here is derived from an EMBL/GenBank/DDBJ whole genome shotgun (WGS) entry which is preliminary data.</text>
</comment>
<protein>
    <recommendedName>
        <fullName evidence="4 8">Sucrose-6-phosphate hydrolase</fullName>
        <ecNumber evidence="3 8">3.2.1.26</ecNumber>
    </recommendedName>
    <alternativeName>
        <fullName evidence="7 9">Invertase</fullName>
    </alternativeName>
</protein>
<dbReference type="InterPro" id="IPR001362">
    <property type="entry name" value="Glyco_hydro_32"/>
</dbReference>
<dbReference type="SUPFAM" id="SSF49899">
    <property type="entry name" value="Concanavalin A-like lectins/glucanases"/>
    <property type="match status" value="1"/>
</dbReference>
<dbReference type="PANTHER" id="PTHR43101:SF1">
    <property type="entry name" value="BETA-FRUCTOSIDASE"/>
    <property type="match status" value="1"/>
</dbReference>
<dbReference type="Pfam" id="PF08244">
    <property type="entry name" value="Glyco_hydro_32C"/>
    <property type="match status" value="1"/>
</dbReference>
<dbReference type="InterPro" id="IPR006232">
    <property type="entry name" value="Suc6P_hydrolase"/>
</dbReference>